<protein>
    <submittedName>
        <fullName evidence="1">Uncharacterized protein</fullName>
    </submittedName>
</protein>
<gene>
    <name evidence="1" type="ORF">SAMN03080601_02605</name>
</gene>
<dbReference type="Proteomes" id="UP000191055">
    <property type="component" value="Unassembled WGS sequence"/>
</dbReference>
<dbReference type="STRING" id="889453.SAMN03080601_02605"/>
<organism evidence="1 2">
    <name type="scientific">Alkalitalea saponilacus</name>
    <dbReference type="NCBI Taxonomy" id="889453"/>
    <lineage>
        <taxon>Bacteria</taxon>
        <taxon>Pseudomonadati</taxon>
        <taxon>Bacteroidota</taxon>
        <taxon>Bacteroidia</taxon>
        <taxon>Marinilabiliales</taxon>
        <taxon>Marinilabiliaceae</taxon>
        <taxon>Alkalitalea</taxon>
    </lineage>
</organism>
<evidence type="ECO:0000313" key="2">
    <source>
        <dbReference type="Proteomes" id="UP000191055"/>
    </source>
</evidence>
<dbReference type="AlphaFoldDB" id="A0A1T5HQI6"/>
<dbReference type="EMBL" id="FUYV01000016">
    <property type="protein sequence ID" value="SKC22877.1"/>
    <property type="molecule type" value="Genomic_DNA"/>
</dbReference>
<proteinExistence type="predicted"/>
<evidence type="ECO:0000313" key="1">
    <source>
        <dbReference type="EMBL" id="SKC22877.1"/>
    </source>
</evidence>
<keyword evidence="2" id="KW-1185">Reference proteome</keyword>
<name>A0A1T5HQI6_9BACT</name>
<reference evidence="1 2" key="1">
    <citation type="submission" date="2017-02" db="EMBL/GenBank/DDBJ databases">
        <authorList>
            <person name="Peterson S.W."/>
        </authorList>
    </citation>
    <scope>NUCLEOTIDE SEQUENCE [LARGE SCALE GENOMIC DNA]</scope>
    <source>
        <strain evidence="1 2">DSM 24412</strain>
    </source>
</reference>
<sequence>MELLSAWPLKVLMLLGLLNACYKWFNASLLKQNNELCRIKSRCFNKLCFLTILRKKQSDF</sequence>
<accession>A0A1T5HQI6</accession>